<organism evidence="2 4">
    <name type="scientific">Peptoanaerobacter stomatis</name>
    <dbReference type="NCBI Taxonomy" id="796937"/>
    <lineage>
        <taxon>Bacteria</taxon>
        <taxon>Bacillati</taxon>
        <taxon>Bacillota</taxon>
        <taxon>Clostridia</taxon>
        <taxon>Peptostreptococcales</taxon>
        <taxon>Filifactoraceae</taxon>
        <taxon>Peptoanaerobacter</taxon>
    </lineage>
</organism>
<dbReference type="EMBL" id="AFZF02000004">
    <property type="protein sequence ID" value="EHL17432.1"/>
    <property type="molecule type" value="Genomic_DNA"/>
</dbReference>
<dbReference type="SUPFAM" id="SSF52833">
    <property type="entry name" value="Thioredoxin-like"/>
    <property type="match status" value="1"/>
</dbReference>
<dbReference type="AlphaFoldDB" id="G9WYU2"/>
<feature type="domain" description="Thioredoxin" evidence="1">
    <location>
        <begin position="7"/>
        <end position="65"/>
    </location>
</feature>
<reference evidence="3 5" key="2">
    <citation type="submission" date="2012-05" db="EMBL/GenBank/DDBJ databases">
        <title>The Genome Sequence of Eubacteriaceae bacterium CM2.</title>
        <authorList>
            <consortium name="The Broad Institute Genome Sequencing Platform"/>
            <person name="Earl A."/>
            <person name="Ward D."/>
            <person name="Feldgarden M."/>
            <person name="Gevers D."/>
            <person name="Sizova M."/>
            <person name="Hazen A."/>
            <person name="Epstein S."/>
            <person name="Walker B."/>
            <person name="Young S.K."/>
            <person name="Zeng Q."/>
            <person name="Gargeya S."/>
            <person name="Fitzgerald M."/>
            <person name="Haas B."/>
            <person name="Abouelleil A."/>
            <person name="Alvarado L."/>
            <person name="Arachchi H.M."/>
            <person name="Berlin A."/>
            <person name="Chapman S.B."/>
            <person name="Goldberg J."/>
            <person name="Griggs A."/>
            <person name="Gujja S."/>
            <person name="Hansen M."/>
            <person name="Howarth C."/>
            <person name="Imamovic A."/>
            <person name="Larimer J."/>
            <person name="McCowen C."/>
            <person name="Montmayeur A."/>
            <person name="Murphy C."/>
            <person name="Neiman D."/>
            <person name="Pearson M."/>
            <person name="Priest M."/>
            <person name="Roberts A."/>
            <person name="Saif S."/>
            <person name="Shea T."/>
            <person name="Sisk P."/>
            <person name="Sykes S."/>
            <person name="Wortman J."/>
            <person name="Nusbaum C."/>
            <person name="Birren B."/>
        </authorList>
    </citation>
    <scope>NUCLEOTIDE SEQUENCE [LARGE SCALE GENOMIC DNA]</scope>
    <source>
        <strain evidence="3 5">CM2</strain>
    </source>
</reference>
<evidence type="ECO:0000313" key="3">
    <source>
        <dbReference type="EMBL" id="EHL17432.1"/>
    </source>
</evidence>
<dbReference type="InterPro" id="IPR036249">
    <property type="entry name" value="Thioredoxin-like_sf"/>
</dbReference>
<evidence type="ECO:0000313" key="5">
    <source>
        <dbReference type="Proteomes" id="UP000017818"/>
    </source>
</evidence>
<gene>
    <name evidence="2" type="ORF">HMPREF9629_01343</name>
    <name evidence="3" type="ORF">HMPREF9630_00599</name>
</gene>
<dbReference type="PROSITE" id="PS51354">
    <property type="entry name" value="GLUTAREDOXIN_2"/>
    <property type="match status" value="1"/>
</dbReference>
<dbReference type="Proteomes" id="UP000017818">
    <property type="component" value="Unassembled WGS sequence"/>
</dbReference>
<evidence type="ECO:0000259" key="1">
    <source>
        <dbReference type="Pfam" id="PF00085"/>
    </source>
</evidence>
<dbReference type="InterPro" id="IPR011767">
    <property type="entry name" value="GLR_AS"/>
</dbReference>
<dbReference type="Gene3D" id="3.40.30.10">
    <property type="entry name" value="Glutaredoxin"/>
    <property type="match status" value="1"/>
</dbReference>
<dbReference type="BioCyc" id="EBAC796937-HMP:GMGH-1348-MONOMER"/>
<protein>
    <recommendedName>
        <fullName evidence="1">Thioredoxin domain-containing protein</fullName>
    </recommendedName>
</protein>
<evidence type="ECO:0000313" key="2">
    <source>
        <dbReference type="EMBL" id="EHL16274.1"/>
    </source>
</evidence>
<dbReference type="Proteomes" id="UP000006437">
    <property type="component" value="Unassembled WGS sequence"/>
</dbReference>
<accession>V9HKJ9</accession>
<reference evidence="2 4" key="1">
    <citation type="submission" date="2011-08" db="EMBL/GenBank/DDBJ databases">
        <title>The Genome Sequence of Eubacteriaceae bacterium ACC19a.</title>
        <authorList>
            <consortium name="The Broad Institute Genome Sequencing Platform"/>
            <person name="Earl A."/>
            <person name="Ward D."/>
            <person name="Feldgarden M."/>
            <person name="Gevers D."/>
            <person name="Sizova M."/>
            <person name="Hazen A."/>
            <person name="Epstein S."/>
            <person name="Young S.K."/>
            <person name="Zeng Q."/>
            <person name="Gargeya S."/>
            <person name="Fitzgerald M."/>
            <person name="Haas B."/>
            <person name="Abouelleil A."/>
            <person name="Alvarado L."/>
            <person name="Arachchi H.M."/>
            <person name="Berlin A."/>
            <person name="Brown A."/>
            <person name="Chapman S.B."/>
            <person name="Chen Z."/>
            <person name="Dunbar C."/>
            <person name="Freedman E."/>
            <person name="Gearin G."/>
            <person name="Gellesch M."/>
            <person name="Goldberg J."/>
            <person name="Griggs A."/>
            <person name="Gujja S."/>
            <person name="Heiman D."/>
            <person name="Howarth C."/>
            <person name="Larson L."/>
            <person name="Lui A."/>
            <person name="MacDonald P.J.P."/>
            <person name="Montmayeur A."/>
            <person name="Murphy C."/>
            <person name="Neiman D."/>
            <person name="Pearson M."/>
            <person name="Priest M."/>
            <person name="Roberts A."/>
            <person name="Saif S."/>
            <person name="Shea T."/>
            <person name="Shenoy N."/>
            <person name="Sisk P."/>
            <person name="Stolte C."/>
            <person name="Sykes S."/>
            <person name="Wortman J."/>
            <person name="Nusbaum C."/>
            <person name="Birren B."/>
        </authorList>
    </citation>
    <scope>NUCLEOTIDE SEQUENCE [LARGE SCALE GENOMIC DNA]</scope>
    <source>
        <strain evidence="2 4">ACC19a</strain>
    </source>
</reference>
<dbReference type="EMBL" id="AFZE01000004">
    <property type="protein sequence ID" value="EHL16274.1"/>
    <property type="molecule type" value="Genomic_DNA"/>
</dbReference>
<dbReference type="Pfam" id="PF00085">
    <property type="entry name" value="Thioredoxin"/>
    <property type="match status" value="1"/>
</dbReference>
<dbReference type="HOGENOM" id="CLU_090389_20_1_9"/>
<dbReference type="PROSITE" id="PS00195">
    <property type="entry name" value="GLUTAREDOXIN_1"/>
    <property type="match status" value="1"/>
</dbReference>
<dbReference type="InterPro" id="IPR013766">
    <property type="entry name" value="Thioredoxin_domain"/>
</dbReference>
<dbReference type="OrthoDB" id="5348456at2"/>
<dbReference type="RefSeq" id="WP_009525576.1">
    <property type="nucleotide sequence ID" value="NZ_JBQMYE010000011.1"/>
</dbReference>
<evidence type="ECO:0000313" key="4">
    <source>
        <dbReference type="Proteomes" id="UP000006437"/>
    </source>
</evidence>
<proteinExistence type="predicted"/>
<accession>G9WYU2</accession>
<comment type="caution">
    <text evidence="2">The sequence shown here is derived from an EMBL/GenBank/DDBJ whole genome shotgun (WGS) entry which is preliminary data.</text>
</comment>
<name>G9WYU2_9FIRM</name>
<sequence>MKKIRMFVASWCPHCNNAKAWLKELLNENEEYKNLPIEQIDIDYEKEKLVDVDFYYVPTFYVENEKVFEGVPSKEIVKRVLDEAM</sequence>